<protein>
    <submittedName>
        <fullName evidence="2">Phage protein</fullName>
    </submittedName>
</protein>
<dbReference type="Proteomes" id="UP000887565">
    <property type="component" value="Unplaced"/>
</dbReference>
<name>A0A915HG17_ROMCU</name>
<evidence type="ECO:0000313" key="1">
    <source>
        <dbReference type="Proteomes" id="UP000887565"/>
    </source>
</evidence>
<reference evidence="2" key="1">
    <citation type="submission" date="2022-11" db="UniProtKB">
        <authorList>
            <consortium name="WormBaseParasite"/>
        </authorList>
    </citation>
    <scope>IDENTIFICATION</scope>
</reference>
<accession>A0A915HG17</accession>
<dbReference type="AlphaFoldDB" id="A0A915HG17"/>
<organism evidence="1 2">
    <name type="scientific">Romanomermis culicivorax</name>
    <name type="common">Nematode worm</name>
    <dbReference type="NCBI Taxonomy" id="13658"/>
    <lineage>
        <taxon>Eukaryota</taxon>
        <taxon>Metazoa</taxon>
        <taxon>Ecdysozoa</taxon>
        <taxon>Nematoda</taxon>
        <taxon>Enoplea</taxon>
        <taxon>Dorylaimia</taxon>
        <taxon>Mermithida</taxon>
        <taxon>Mermithoidea</taxon>
        <taxon>Mermithidae</taxon>
        <taxon>Romanomermis</taxon>
    </lineage>
</organism>
<keyword evidence="1" id="KW-1185">Reference proteome</keyword>
<sequence length="67" mass="8284">MTMTVFRYSKLLYDHKYLSDEQLERTMQYKCELWSKIPNLGDHPQYELQYERYEVQYERRDIIGGAI</sequence>
<evidence type="ECO:0000313" key="2">
    <source>
        <dbReference type="WBParaSite" id="nRc.2.0.1.t00553-RA"/>
    </source>
</evidence>
<dbReference type="WBParaSite" id="nRc.2.0.1.t00553-RA">
    <property type="protein sequence ID" value="nRc.2.0.1.t00553-RA"/>
    <property type="gene ID" value="nRc.2.0.1.g00553"/>
</dbReference>
<proteinExistence type="predicted"/>